<evidence type="ECO:0000313" key="3">
    <source>
        <dbReference type="Proteomes" id="UP000479190"/>
    </source>
</evidence>
<dbReference type="EMBL" id="CADCXV010000898">
    <property type="protein sequence ID" value="CAB0038254.1"/>
    <property type="molecule type" value="Genomic_DNA"/>
</dbReference>
<name>A0A6H5IM63_9HYME</name>
<feature type="compositionally biased region" description="Basic and acidic residues" evidence="1">
    <location>
        <begin position="315"/>
        <end position="325"/>
    </location>
</feature>
<evidence type="ECO:0000256" key="1">
    <source>
        <dbReference type="SAM" id="MobiDB-lite"/>
    </source>
</evidence>
<reference evidence="2 3" key="1">
    <citation type="submission" date="2020-02" db="EMBL/GenBank/DDBJ databases">
        <authorList>
            <person name="Ferguson B K."/>
        </authorList>
    </citation>
    <scope>NUCLEOTIDE SEQUENCE [LARGE SCALE GENOMIC DNA]</scope>
</reference>
<dbReference type="AlphaFoldDB" id="A0A6H5IM63"/>
<organism evidence="2 3">
    <name type="scientific">Trichogramma brassicae</name>
    <dbReference type="NCBI Taxonomy" id="86971"/>
    <lineage>
        <taxon>Eukaryota</taxon>
        <taxon>Metazoa</taxon>
        <taxon>Ecdysozoa</taxon>
        <taxon>Arthropoda</taxon>
        <taxon>Hexapoda</taxon>
        <taxon>Insecta</taxon>
        <taxon>Pterygota</taxon>
        <taxon>Neoptera</taxon>
        <taxon>Endopterygota</taxon>
        <taxon>Hymenoptera</taxon>
        <taxon>Apocrita</taxon>
        <taxon>Proctotrupomorpha</taxon>
        <taxon>Chalcidoidea</taxon>
        <taxon>Trichogrammatidae</taxon>
        <taxon>Trichogramma</taxon>
    </lineage>
</organism>
<gene>
    <name evidence="2" type="ORF">TBRA_LOCUS10042</name>
</gene>
<keyword evidence="3" id="KW-1185">Reference proteome</keyword>
<dbReference type="Proteomes" id="UP000479190">
    <property type="component" value="Unassembled WGS sequence"/>
</dbReference>
<evidence type="ECO:0000313" key="2">
    <source>
        <dbReference type="EMBL" id="CAB0038254.1"/>
    </source>
</evidence>
<proteinExistence type="predicted"/>
<protein>
    <submittedName>
        <fullName evidence="2">Uncharacterized protein</fullName>
    </submittedName>
</protein>
<feature type="compositionally biased region" description="Basic and acidic residues" evidence="1">
    <location>
        <begin position="288"/>
        <end position="297"/>
    </location>
</feature>
<feature type="region of interest" description="Disordered" evidence="1">
    <location>
        <begin position="421"/>
        <end position="486"/>
    </location>
</feature>
<accession>A0A6H5IM63</accession>
<feature type="region of interest" description="Disordered" evidence="1">
    <location>
        <begin position="288"/>
        <end position="325"/>
    </location>
</feature>
<dbReference type="OrthoDB" id="6740702at2759"/>
<sequence length="486" mass="54841">MPPNPEFLSRSECVIVELYIIMLVITISDDSEPWNIASEYGGSFQEGQIIDESFFEDSSNHNDDYMNSLESDHSNIFFEILTNSTQEDEIQPEQPIENNDLAAFAYAVRGQQRSGLLHDNWNKIRNSAGKYQRSHAIQLLELSRVVVPEEGCGFEEIDQFQKYFAEQNTAIVVYAFTEFGRGQPPIYNDSIIYVTRDDDVEKLETGSMLGQLTDELASYGEESVERLRYAATTPTVKSVQTLGTPLERLDGEMSNILQGDYSDEREKCRSYQQVLQRYLQLKDTDAKKKIDEKKSDSSDTGDVGDAADDDTPETSEPKKKIPDSFDRMIVESVPARSRNNTKHLLNWLRRDGNISWSDKGVVTIDGSLVTGNMLDLVNEMMRSRKASPTAGTSQFADALRRVGTPSAFIDNKQYRRFIAEPTRFGDTEEETSSNSSPEAKSGGKRKRQKGDLTYIESENTTPRRPRSGVAAPGVTVKKWMRLSTPR</sequence>